<dbReference type="AlphaFoldDB" id="A0A0L8GX97"/>
<sequence>MYENDCDFLIDDYGILLDRSPGSLLLDENGIVQDGRNDGPEHSSIFWQSDGGFGDHPEISDFKTEMHQNLLEECGLPETRYCISDLELSDEEKSFPDKLENISPDILFDDRNGFCLQLNCQSVELKPRDSESCQKYSLQHFKESLDVSKDKSNNSFDEDPLAALLVKHEEPFDIHENSDEVCEDGEFLGNKEFFVKNYYTCYQNPSEMVRIPSLGGKLSSSAVKGLSPSETGMEKENYPNKEFCRESDEDELFLITGHIDFSEEKPFQQESEDLALRSLKVSESGQRSDKTISSKHSTEIFPEIFNVSNSGNENNFNHCRSSVNPVEDLQIPSPYDKEQIKETGESNPDFTFWNYSSTINSSVSENRFNELKDQSQKYFDDCTPNLHDVHCINTTDGQFDIERKNMFALSAVPQDKNEINSTGRLHANTFLIKDFTNLKTMQNDYMDQELSNSKSGMTADEICQELPDKTTTSLIQHESAVDVSNNCCKRKNSCGKMDKVENKIKFPESKEVTLEEREKGKDGEVKKEEEVDSRTWPTSGEILKSSRIKSKSVTDVSCHLTPVKSKHKSLIELNKLQTDQGSSENLSTFSSVMELNDKLVQESEKRRKATELVEELQNQYSDLLTRYADAANTIDEMRLGASSAPLLSSRNGSQTFMNNINFCRPLVTSTPLHSAFLANQDSRNEGCMKSGFHGNSESKKFQQEGNHDLESQKYVSKAESIKITLLKEARNLEKMMNSLETLLEQNQLTRKEQKKFIEKVCTEQNKQRRQYLRIKEEFVIGSAANGNIFDEDKELEGYLFDLQMRFDELEDKYQTLQDNLKEPFQSGDSCSPVDSLDGTKESENVPEDGMINDSYEARKGKFLVQYNVLMDKYWQLKLSGSLDDGDQEMKEITEKLRQIKKELCQNEQHQQQQQQREHNM</sequence>
<evidence type="ECO:0000313" key="3">
    <source>
        <dbReference type="EMBL" id="KOF81557.1"/>
    </source>
</evidence>
<accession>A0A0L8GX97</accession>
<dbReference type="PANTHER" id="PTHR21510:SF13">
    <property type="entry name" value="AKNA DOMAIN-CONTAINING PROTEIN"/>
    <property type="match status" value="1"/>
</dbReference>
<evidence type="ECO:0000256" key="1">
    <source>
        <dbReference type="SAM" id="Coils"/>
    </source>
</evidence>
<evidence type="ECO:0000256" key="2">
    <source>
        <dbReference type="SAM" id="MobiDB-lite"/>
    </source>
</evidence>
<dbReference type="InterPro" id="IPR052655">
    <property type="entry name" value="AKNA_Centrosome-Trans_reg"/>
</dbReference>
<feature type="coiled-coil region" evidence="1">
    <location>
        <begin position="882"/>
        <end position="912"/>
    </location>
</feature>
<organism evidence="3">
    <name type="scientific">Octopus bimaculoides</name>
    <name type="common">California two-spotted octopus</name>
    <dbReference type="NCBI Taxonomy" id="37653"/>
    <lineage>
        <taxon>Eukaryota</taxon>
        <taxon>Metazoa</taxon>
        <taxon>Spiralia</taxon>
        <taxon>Lophotrochozoa</taxon>
        <taxon>Mollusca</taxon>
        <taxon>Cephalopoda</taxon>
        <taxon>Coleoidea</taxon>
        <taxon>Octopodiformes</taxon>
        <taxon>Octopoda</taxon>
        <taxon>Incirrata</taxon>
        <taxon>Octopodidae</taxon>
        <taxon>Octopus</taxon>
    </lineage>
</organism>
<protein>
    <recommendedName>
        <fullName evidence="4">AKNA domain-containing protein</fullName>
    </recommendedName>
</protein>
<evidence type="ECO:0008006" key="4">
    <source>
        <dbReference type="Google" id="ProtNLM"/>
    </source>
</evidence>
<feature type="coiled-coil region" evidence="1">
    <location>
        <begin position="592"/>
        <end position="633"/>
    </location>
</feature>
<dbReference type="PANTHER" id="PTHR21510">
    <property type="entry name" value="AKNA DOMAIN-CONTAINING PROTEIN"/>
    <property type="match status" value="1"/>
</dbReference>
<dbReference type="OrthoDB" id="10035553at2759"/>
<feature type="coiled-coil region" evidence="1">
    <location>
        <begin position="722"/>
        <end position="752"/>
    </location>
</feature>
<proteinExistence type="predicted"/>
<feature type="region of interest" description="Disordered" evidence="2">
    <location>
        <begin position="821"/>
        <end position="852"/>
    </location>
</feature>
<name>A0A0L8GX97_OCTBM</name>
<reference evidence="3" key="1">
    <citation type="submission" date="2015-07" db="EMBL/GenBank/DDBJ databases">
        <title>MeaNS - Measles Nucleotide Surveillance Program.</title>
        <authorList>
            <person name="Tran T."/>
            <person name="Druce J."/>
        </authorList>
    </citation>
    <scope>NUCLEOTIDE SEQUENCE</scope>
    <source>
        <strain evidence="3">UCB-OBI-ISO-001</strain>
        <tissue evidence="3">Gonad</tissue>
    </source>
</reference>
<gene>
    <name evidence="3" type="ORF">OCBIM_22026358mg</name>
</gene>
<dbReference type="EMBL" id="KQ420033">
    <property type="protein sequence ID" value="KOF81557.1"/>
    <property type="molecule type" value="Genomic_DNA"/>
</dbReference>
<keyword evidence="1" id="KW-0175">Coiled coil</keyword>